<dbReference type="GO" id="GO:0016755">
    <property type="term" value="F:aminoacyltransferase activity"/>
    <property type="evidence" value="ECO:0007669"/>
    <property type="project" value="TreeGrafter"/>
</dbReference>
<evidence type="ECO:0000313" key="7">
    <source>
        <dbReference type="EMBL" id="EFH88263.1"/>
    </source>
</evidence>
<keyword evidence="2" id="KW-1003">Cell membrane</keyword>
<keyword evidence="8" id="KW-1185">Reference proteome</keyword>
<evidence type="ECO:0000256" key="1">
    <source>
        <dbReference type="ARBA" id="ARBA00004651"/>
    </source>
</evidence>
<evidence type="ECO:0000256" key="4">
    <source>
        <dbReference type="ARBA" id="ARBA00022989"/>
    </source>
</evidence>
<evidence type="ECO:0000259" key="6">
    <source>
        <dbReference type="Pfam" id="PF09924"/>
    </source>
</evidence>
<proteinExistence type="predicted"/>
<evidence type="ECO:0000313" key="8">
    <source>
        <dbReference type="Proteomes" id="UP000004508"/>
    </source>
</evidence>
<dbReference type="AlphaFoldDB" id="D6TDB8"/>
<dbReference type="GO" id="GO:0005886">
    <property type="term" value="C:plasma membrane"/>
    <property type="evidence" value="ECO:0007669"/>
    <property type="project" value="UniProtKB-SubCell"/>
</dbReference>
<dbReference type="PANTHER" id="PTHR34697:SF2">
    <property type="entry name" value="PHOSPHATIDYLGLYCEROL LYSYLTRANSFERASE"/>
    <property type="match status" value="1"/>
</dbReference>
<feature type="domain" description="Phosphatidylglycerol lysyltransferase C-terminal" evidence="6">
    <location>
        <begin position="26"/>
        <end position="358"/>
    </location>
</feature>
<dbReference type="PANTHER" id="PTHR34697">
    <property type="entry name" value="PHOSPHATIDYLGLYCEROL LYSYLTRANSFERASE"/>
    <property type="match status" value="1"/>
</dbReference>
<comment type="caution">
    <text evidence="7">The sequence shown here is derived from an EMBL/GenBank/DDBJ whole genome shotgun (WGS) entry which is preliminary data.</text>
</comment>
<sequence length="384" mass="42211">MSKQPPIAGADPKDRYAQIPQPEAELLRLYGSHTLAFFGLAPKNRHFLAPGGSGLVNYQLMHKVAVVLGDPVCAPEAHEHIARSFLDFCALHRWRVAFYQAAPERLAAYRSLHLRAFKMGEEAILHPQTFTLRGSALANVRTSCRRAEREGVDIQWYEGAPPLDVMQHLEDITRVWLGQKAHKQASERGFGMGRVDELTESAERAEMIATISTLAPVLPLAAPRLLTAVAKTSAGQPCAFVTFTPIYGCFTGKAAMPGRPSEMQGWGWTLDLMRRVPNAPPGVMELLLVRAMERFRLCGAHRVSLGLVALADSRQEMAAAGRVLASFVTDRTALLGPSRTLFAFKQKFDPCWESRYLVANTTLGLPNIARSVLQLRNSSGNGQG</sequence>
<evidence type="ECO:0000256" key="2">
    <source>
        <dbReference type="ARBA" id="ARBA00022475"/>
    </source>
</evidence>
<dbReference type="RefSeq" id="WP_007904119.1">
    <property type="nucleotide sequence ID" value="NZ_ADVG01000001.1"/>
</dbReference>
<dbReference type="STRING" id="485913.Krac_9685"/>
<keyword evidence="4" id="KW-1133">Transmembrane helix</keyword>
<organism evidence="7 8">
    <name type="scientific">Ktedonobacter racemifer DSM 44963</name>
    <dbReference type="NCBI Taxonomy" id="485913"/>
    <lineage>
        <taxon>Bacteria</taxon>
        <taxon>Bacillati</taxon>
        <taxon>Chloroflexota</taxon>
        <taxon>Ktedonobacteria</taxon>
        <taxon>Ktedonobacterales</taxon>
        <taxon>Ktedonobacteraceae</taxon>
        <taxon>Ktedonobacter</taxon>
    </lineage>
</organism>
<reference evidence="7 8" key="1">
    <citation type="journal article" date="2011" name="Stand. Genomic Sci.">
        <title>Non-contiguous finished genome sequence and contextual data of the filamentous soil bacterium Ktedonobacter racemifer type strain (SOSP1-21).</title>
        <authorList>
            <person name="Chang Y.J."/>
            <person name="Land M."/>
            <person name="Hauser L."/>
            <person name="Chertkov O."/>
            <person name="Del Rio T.G."/>
            <person name="Nolan M."/>
            <person name="Copeland A."/>
            <person name="Tice H."/>
            <person name="Cheng J.F."/>
            <person name="Lucas S."/>
            <person name="Han C."/>
            <person name="Goodwin L."/>
            <person name="Pitluck S."/>
            <person name="Ivanova N."/>
            <person name="Ovchinikova G."/>
            <person name="Pati A."/>
            <person name="Chen A."/>
            <person name="Palaniappan K."/>
            <person name="Mavromatis K."/>
            <person name="Liolios K."/>
            <person name="Brettin T."/>
            <person name="Fiebig A."/>
            <person name="Rohde M."/>
            <person name="Abt B."/>
            <person name="Goker M."/>
            <person name="Detter J.C."/>
            <person name="Woyke T."/>
            <person name="Bristow J."/>
            <person name="Eisen J.A."/>
            <person name="Markowitz V."/>
            <person name="Hugenholtz P."/>
            <person name="Kyrpides N.C."/>
            <person name="Klenk H.P."/>
            <person name="Lapidus A."/>
        </authorList>
    </citation>
    <scope>NUCLEOTIDE SEQUENCE [LARGE SCALE GENOMIC DNA]</scope>
    <source>
        <strain evidence="8">DSM 44963</strain>
    </source>
</reference>
<name>D6TDB8_KTERA</name>
<dbReference type="InterPro" id="IPR024320">
    <property type="entry name" value="LPG_synthase_C"/>
</dbReference>
<gene>
    <name evidence="7" type="ORF">Krac_9685</name>
</gene>
<dbReference type="InParanoid" id="D6TDB8"/>
<dbReference type="Proteomes" id="UP000004508">
    <property type="component" value="Unassembled WGS sequence"/>
</dbReference>
<comment type="subcellular location">
    <subcellularLocation>
        <location evidence="1">Cell membrane</location>
        <topology evidence="1">Multi-pass membrane protein</topology>
    </subcellularLocation>
</comment>
<keyword evidence="3" id="KW-0812">Transmembrane</keyword>
<evidence type="ECO:0000256" key="3">
    <source>
        <dbReference type="ARBA" id="ARBA00022692"/>
    </source>
</evidence>
<keyword evidence="5" id="KW-0472">Membrane</keyword>
<dbReference type="EMBL" id="ADVG01000001">
    <property type="protein sequence ID" value="EFH88263.1"/>
    <property type="molecule type" value="Genomic_DNA"/>
</dbReference>
<dbReference type="eggNOG" id="COG2898">
    <property type="taxonomic scope" value="Bacteria"/>
</dbReference>
<dbReference type="InterPro" id="IPR051211">
    <property type="entry name" value="PG_lysyltransferase"/>
</dbReference>
<dbReference type="Pfam" id="PF09924">
    <property type="entry name" value="LPG_synthase_C"/>
    <property type="match status" value="1"/>
</dbReference>
<evidence type="ECO:0000256" key="5">
    <source>
        <dbReference type="ARBA" id="ARBA00023136"/>
    </source>
</evidence>
<accession>D6TDB8</accession>
<protein>
    <recommendedName>
        <fullName evidence="6">Phosphatidylglycerol lysyltransferase C-terminal domain-containing protein</fullName>
    </recommendedName>
</protein>
<dbReference type="GO" id="GO:0055091">
    <property type="term" value="P:phospholipid homeostasis"/>
    <property type="evidence" value="ECO:0007669"/>
    <property type="project" value="TreeGrafter"/>
</dbReference>